<dbReference type="PANTHER" id="PTHR33121">
    <property type="entry name" value="CYCLIC DI-GMP PHOSPHODIESTERASE PDEF"/>
    <property type="match status" value="1"/>
</dbReference>
<evidence type="ECO:0000313" key="4">
    <source>
        <dbReference type="Proteomes" id="UP000292927"/>
    </source>
</evidence>
<feature type="domain" description="EAL" evidence="1">
    <location>
        <begin position="169"/>
        <end position="426"/>
    </location>
</feature>
<gene>
    <name evidence="3" type="ORF">EV209_0806</name>
</gene>
<proteinExistence type="predicted"/>
<dbReference type="Gene3D" id="3.30.70.270">
    <property type="match status" value="1"/>
</dbReference>
<dbReference type="PROSITE" id="PS50883">
    <property type="entry name" value="EAL"/>
    <property type="match status" value="1"/>
</dbReference>
<reference evidence="3 4" key="1">
    <citation type="submission" date="2019-02" db="EMBL/GenBank/DDBJ databases">
        <title>Genomic Encyclopedia of Type Strains, Phase IV (KMG-IV): sequencing the most valuable type-strain genomes for metagenomic binning, comparative biology and taxonomic classification.</title>
        <authorList>
            <person name="Goeker M."/>
        </authorList>
    </citation>
    <scope>NUCLEOTIDE SEQUENCE [LARGE SCALE GENOMIC DNA]</scope>
    <source>
        <strain evidence="3 4">DSM 29486</strain>
    </source>
</reference>
<organism evidence="3 4">
    <name type="scientific">Cuneatibacter caecimuris</name>
    <dbReference type="NCBI Taxonomy" id="1796618"/>
    <lineage>
        <taxon>Bacteria</taxon>
        <taxon>Bacillati</taxon>
        <taxon>Bacillota</taxon>
        <taxon>Clostridia</taxon>
        <taxon>Lachnospirales</taxon>
        <taxon>Lachnospiraceae</taxon>
        <taxon>Cuneatibacter</taxon>
    </lineage>
</organism>
<dbReference type="CDD" id="cd01948">
    <property type="entry name" value="EAL"/>
    <property type="match status" value="1"/>
</dbReference>
<dbReference type="SUPFAM" id="SSF55073">
    <property type="entry name" value="Nucleotide cyclase"/>
    <property type="match status" value="1"/>
</dbReference>
<dbReference type="InterPro" id="IPR001633">
    <property type="entry name" value="EAL_dom"/>
</dbReference>
<dbReference type="InterPro" id="IPR035919">
    <property type="entry name" value="EAL_sf"/>
</dbReference>
<dbReference type="InterPro" id="IPR029787">
    <property type="entry name" value="Nucleotide_cyclase"/>
</dbReference>
<protein>
    <submittedName>
        <fullName evidence="3">EAL domain-containing protein (Putative c-di-GMP-specific phosphodiesterase class I)</fullName>
    </submittedName>
</protein>
<comment type="caution">
    <text evidence="3">The sequence shown here is derived from an EMBL/GenBank/DDBJ whole genome shotgun (WGS) entry which is preliminary data.</text>
</comment>
<keyword evidence="4" id="KW-1185">Reference proteome</keyword>
<dbReference type="Gene3D" id="3.20.20.450">
    <property type="entry name" value="EAL domain"/>
    <property type="match status" value="1"/>
</dbReference>
<evidence type="ECO:0000259" key="2">
    <source>
        <dbReference type="PROSITE" id="PS50887"/>
    </source>
</evidence>
<dbReference type="RefSeq" id="WP_165388806.1">
    <property type="nucleotide sequence ID" value="NZ_SGXF01000001.1"/>
</dbReference>
<dbReference type="Proteomes" id="UP000292927">
    <property type="component" value="Unassembled WGS sequence"/>
</dbReference>
<dbReference type="Pfam" id="PF00563">
    <property type="entry name" value="EAL"/>
    <property type="match status" value="1"/>
</dbReference>
<name>A0A4Q7PNZ3_9FIRM</name>
<dbReference type="SUPFAM" id="SSF141868">
    <property type="entry name" value="EAL domain-like"/>
    <property type="match status" value="1"/>
</dbReference>
<dbReference type="GO" id="GO:0071111">
    <property type="term" value="F:cyclic-guanylate-specific phosphodiesterase activity"/>
    <property type="evidence" value="ECO:0007669"/>
    <property type="project" value="InterPro"/>
</dbReference>
<dbReference type="InterPro" id="IPR050706">
    <property type="entry name" value="Cyclic-di-GMP_PDE-like"/>
</dbReference>
<evidence type="ECO:0000313" key="3">
    <source>
        <dbReference type="EMBL" id="RZT02682.1"/>
    </source>
</evidence>
<dbReference type="InterPro" id="IPR000160">
    <property type="entry name" value="GGDEF_dom"/>
</dbReference>
<dbReference type="EMBL" id="SGXF01000001">
    <property type="protein sequence ID" value="RZT02682.1"/>
    <property type="molecule type" value="Genomic_DNA"/>
</dbReference>
<dbReference type="AlphaFoldDB" id="A0A4Q7PNZ3"/>
<sequence length="437" mass="49316">MQHYGPFVENAERILLSSEQKFRHYILCLDITDFRSFNHFYGFEAGSNFLLEIQEYLENLSQILLVRRFYSDCFLCLASSPAGLGDKELLAECRKYFSAFLTSRQEAYPACTLKIACGVCTVEKKSPRSSISSSLADAIDGANAARKESKKRGSHSPVLFDQDMSVRLSAQYAQEHANALALHENRFCFYLQPKVSLTTGKIVGAEALARQKSPDGKIIPPDIFLPLMEANGSVVELDRMICAQVCAFLSQRLKNHLPAVPTSVNLSRIHIQNPSSADRFHGIAEHYGIPPRLLEFELTETILLQEFSGAKQLIDRLRALGHPVSIDDFGSGYAGMNIWQELTFDILKLDKNFLSQDPERSLRNEILIPHLIQIGRRLHTRILCEGVEDLSQCLYLKKLGCFLAQGYYFSPPVPPDIFYTYYENHSKLIPCGAYPKD</sequence>
<dbReference type="SMART" id="SM00052">
    <property type="entry name" value="EAL"/>
    <property type="match status" value="1"/>
</dbReference>
<dbReference type="PANTHER" id="PTHR33121:SF70">
    <property type="entry name" value="SIGNALING PROTEIN YKOW"/>
    <property type="match status" value="1"/>
</dbReference>
<feature type="domain" description="GGDEF" evidence="2">
    <location>
        <begin position="22"/>
        <end position="162"/>
    </location>
</feature>
<evidence type="ECO:0000259" key="1">
    <source>
        <dbReference type="PROSITE" id="PS50883"/>
    </source>
</evidence>
<dbReference type="PROSITE" id="PS50887">
    <property type="entry name" value="GGDEF"/>
    <property type="match status" value="1"/>
</dbReference>
<dbReference type="InterPro" id="IPR043128">
    <property type="entry name" value="Rev_trsase/Diguanyl_cyclase"/>
</dbReference>
<accession>A0A4Q7PNZ3</accession>
<dbReference type="Pfam" id="PF00990">
    <property type="entry name" value="GGDEF"/>
    <property type="match status" value="1"/>
</dbReference>